<dbReference type="EMBL" id="JAULSR010000002">
    <property type="protein sequence ID" value="KAK0630744.1"/>
    <property type="molecule type" value="Genomic_DNA"/>
</dbReference>
<feature type="transmembrane region" description="Helical" evidence="2">
    <location>
        <begin position="76"/>
        <end position="96"/>
    </location>
</feature>
<accession>A0AA39XB98</accession>
<evidence type="ECO:0000313" key="4">
    <source>
        <dbReference type="EMBL" id="KAK0630744.1"/>
    </source>
</evidence>
<protein>
    <recommendedName>
        <fullName evidence="6">ATP synthase F0 subunit 8</fullName>
    </recommendedName>
</protein>
<keyword evidence="2" id="KW-1133">Transmembrane helix</keyword>
<proteinExistence type="predicted"/>
<dbReference type="AlphaFoldDB" id="A0AA39XB98"/>
<feature type="chain" id="PRO_5041208734" description="ATP synthase F0 subunit 8" evidence="3">
    <location>
        <begin position="27"/>
        <end position="135"/>
    </location>
</feature>
<feature type="signal peptide" evidence="3">
    <location>
        <begin position="1"/>
        <end position="26"/>
    </location>
</feature>
<evidence type="ECO:0000256" key="3">
    <source>
        <dbReference type="SAM" id="SignalP"/>
    </source>
</evidence>
<sequence length="135" mass="14675">MAWPGFFSFLLLTVGWGLLFLSLSQQDETNRNETKRSEAKIKRQARRARSQIGPSFDGGEDGGEDGGCVNWELAGLFYLLLTYLFLSGLAGSFWLLSSLAGLAAGKLSMTTAGSGSLTRRFYSTYSILGRGKTSL</sequence>
<evidence type="ECO:0000256" key="1">
    <source>
        <dbReference type="SAM" id="MobiDB-lite"/>
    </source>
</evidence>
<evidence type="ECO:0000313" key="5">
    <source>
        <dbReference type="Proteomes" id="UP001174934"/>
    </source>
</evidence>
<reference evidence="4" key="1">
    <citation type="submission" date="2023-06" db="EMBL/GenBank/DDBJ databases">
        <title>Genome-scale phylogeny and comparative genomics of the fungal order Sordariales.</title>
        <authorList>
            <consortium name="Lawrence Berkeley National Laboratory"/>
            <person name="Hensen N."/>
            <person name="Bonometti L."/>
            <person name="Westerberg I."/>
            <person name="Brannstrom I.O."/>
            <person name="Guillou S."/>
            <person name="Cros-Aarteil S."/>
            <person name="Calhoun S."/>
            <person name="Haridas S."/>
            <person name="Kuo A."/>
            <person name="Mondo S."/>
            <person name="Pangilinan J."/>
            <person name="Riley R."/>
            <person name="LaButti K."/>
            <person name="Andreopoulos B."/>
            <person name="Lipzen A."/>
            <person name="Chen C."/>
            <person name="Yanf M."/>
            <person name="Daum C."/>
            <person name="Ng V."/>
            <person name="Clum A."/>
            <person name="Steindorff A."/>
            <person name="Ohm R."/>
            <person name="Martin F."/>
            <person name="Silar P."/>
            <person name="Natvig D."/>
            <person name="Lalanne C."/>
            <person name="Gautier V."/>
            <person name="Ament-velasquez S.L."/>
            <person name="Kruys A."/>
            <person name="Hutchinson M.I."/>
            <person name="Powell A.J."/>
            <person name="Barry K."/>
            <person name="Miller A.N."/>
            <person name="Grigoriev I.V."/>
            <person name="Debuchy R."/>
            <person name="Gladieux P."/>
            <person name="Thoren M.H."/>
            <person name="Johannesson H."/>
        </authorList>
    </citation>
    <scope>NUCLEOTIDE SEQUENCE</scope>
    <source>
        <strain evidence="4">SMH3391-2</strain>
    </source>
</reference>
<dbReference type="Proteomes" id="UP001174934">
    <property type="component" value="Unassembled WGS sequence"/>
</dbReference>
<keyword evidence="2" id="KW-0812">Transmembrane</keyword>
<feature type="compositionally biased region" description="Basic and acidic residues" evidence="1">
    <location>
        <begin position="31"/>
        <end position="41"/>
    </location>
</feature>
<organism evidence="4 5">
    <name type="scientific">Bombardia bombarda</name>
    <dbReference type="NCBI Taxonomy" id="252184"/>
    <lineage>
        <taxon>Eukaryota</taxon>
        <taxon>Fungi</taxon>
        <taxon>Dikarya</taxon>
        <taxon>Ascomycota</taxon>
        <taxon>Pezizomycotina</taxon>
        <taxon>Sordariomycetes</taxon>
        <taxon>Sordariomycetidae</taxon>
        <taxon>Sordariales</taxon>
        <taxon>Lasiosphaeriaceae</taxon>
        <taxon>Bombardia</taxon>
    </lineage>
</organism>
<comment type="caution">
    <text evidence="4">The sequence shown here is derived from an EMBL/GenBank/DDBJ whole genome shotgun (WGS) entry which is preliminary data.</text>
</comment>
<keyword evidence="2" id="KW-0472">Membrane</keyword>
<gene>
    <name evidence="4" type="ORF">B0T17DRAFT_230019</name>
</gene>
<feature type="region of interest" description="Disordered" evidence="1">
    <location>
        <begin position="31"/>
        <end position="63"/>
    </location>
</feature>
<keyword evidence="3" id="KW-0732">Signal</keyword>
<keyword evidence="5" id="KW-1185">Reference proteome</keyword>
<name>A0AA39XB98_9PEZI</name>
<evidence type="ECO:0000256" key="2">
    <source>
        <dbReference type="SAM" id="Phobius"/>
    </source>
</evidence>
<evidence type="ECO:0008006" key="6">
    <source>
        <dbReference type="Google" id="ProtNLM"/>
    </source>
</evidence>